<evidence type="ECO:0000256" key="2">
    <source>
        <dbReference type="SAM" id="SignalP"/>
    </source>
</evidence>
<feature type="region of interest" description="Disordered" evidence="1">
    <location>
        <begin position="351"/>
        <end position="381"/>
    </location>
</feature>
<feature type="region of interest" description="Disordered" evidence="1">
    <location>
        <begin position="448"/>
        <end position="509"/>
    </location>
</feature>
<dbReference type="Proteomes" id="UP000320475">
    <property type="component" value="Unassembled WGS sequence"/>
</dbReference>
<dbReference type="AlphaFoldDB" id="A0A507CCX2"/>
<keyword evidence="2" id="KW-0732">Signal</keyword>
<name>A0A507CCX2_9FUNG</name>
<comment type="caution">
    <text evidence="3">The sequence shown here is derived from an EMBL/GenBank/DDBJ whole genome shotgun (WGS) entry which is preliminary data.</text>
</comment>
<proteinExistence type="predicted"/>
<evidence type="ECO:0000313" key="3">
    <source>
        <dbReference type="EMBL" id="TPX39370.1"/>
    </source>
</evidence>
<sequence length="509" mass="57912">MVNPMTVGVAALLIFCTLTLSAPTGRSDNDIGQMINTLTIMRNVAVRAANTGTPPSADLAQAIAGPDDPKGAILRRMETIVKTNPRRGSTYTIDDILRPPDCKTMNRDQLRLARAYHACIFEKLKHLYMYIQKKNPQGRVELLAGLVLVWDFLAVYFILEQRYRQYCALPTNCKQLELPIYETLSTCFDQQHVSEMRCKIPLYHYNLRRIVELREHWETDIVKWQGAYGMGRLYDTDMDDILNMINQFESLGHTRPWSGVWDYEALKQIPPMERDALPIRLAHEHLIAKRAQREKQWLLYHLKGVASEDSGVLHRLSGLEALIKHHDDLYQGYSQALSGYREVAQQDYNKVNQPNAHGDDESFPPMTELTDDVDKSNPNPDNSIEYFEFFENNIDHEGHHDQPTLELIDFFGKDGEQDLESLKLSLGMHDPERLKGATLRIQEPSPLALSSNHWHHSESSSHRYDKGKGPMNADGATEISPSHQTQGGLDGRSARSKSHLGEASKGPRF</sequence>
<dbReference type="VEuPathDB" id="FungiDB:SeMB42_g01366"/>
<organism evidence="3 4">
    <name type="scientific">Synchytrium endobioticum</name>
    <dbReference type="NCBI Taxonomy" id="286115"/>
    <lineage>
        <taxon>Eukaryota</taxon>
        <taxon>Fungi</taxon>
        <taxon>Fungi incertae sedis</taxon>
        <taxon>Chytridiomycota</taxon>
        <taxon>Chytridiomycota incertae sedis</taxon>
        <taxon>Chytridiomycetes</taxon>
        <taxon>Synchytriales</taxon>
        <taxon>Synchytriaceae</taxon>
        <taxon>Synchytrium</taxon>
    </lineage>
</organism>
<gene>
    <name evidence="3" type="ORF">SeLEV6574_g07264</name>
</gene>
<feature type="signal peptide" evidence="2">
    <location>
        <begin position="1"/>
        <end position="21"/>
    </location>
</feature>
<feature type="compositionally biased region" description="Basic and acidic residues" evidence="1">
    <location>
        <begin position="455"/>
        <end position="468"/>
    </location>
</feature>
<protein>
    <submittedName>
        <fullName evidence="3">Uncharacterized protein</fullName>
    </submittedName>
</protein>
<dbReference type="EMBL" id="QEAM01000492">
    <property type="protein sequence ID" value="TPX39370.1"/>
    <property type="molecule type" value="Genomic_DNA"/>
</dbReference>
<reference evidence="3 4" key="1">
    <citation type="journal article" date="2019" name="Sci. Rep.">
        <title>Comparative genomics of chytrid fungi reveal insights into the obligate biotrophic and pathogenic lifestyle of Synchytrium endobioticum.</title>
        <authorList>
            <person name="van de Vossenberg B.T.L.H."/>
            <person name="Warris S."/>
            <person name="Nguyen H.D.T."/>
            <person name="van Gent-Pelzer M.P.E."/>
            <person name="Joly D.L."/>
            <person name="van de Geest H.C."/>
            <person name="Bonants P.J.M."/>
            <person name="Smith D.S."/>
            <person name="Levesque C.A."/>
            <person name="van der Lee T.A.J."/>
        </authorList>
    </citation>
    <scope>NUCLEOTIDE SEQUENCE [LARGE SCALE GENOMIC DNA]</scope>
    <source>
        <strain evidence="3 4">LEV6574</strain>
    </source>
</reference>
<evidence type="ECO:0000256" key="1">
    <source>
        <dbReference type="SAM" id="MobiDB-lite"/>
    </source>
</evidence>
<accession>A0A507CCX2</accession>
<evidence type="ECO:0000313" key="4">
    <source>
        <dbReference type="Proteomes" id="UP000320475"/>
    </source>
</evidence>
<feature type="chain" id="PRO_5021295144" evidence="2">
    <location>
        <begin position="22"/>
        <end position="509"/>
    </location>
</feature>